<dbReference type="InterPro" id="IPR049734">
    <property type="entry name" value="NudC-like_C"/>
</dbReference>
<keyword evidence="7" id="KW-0732">Signal</keyword>
<dbReference type="InterPro" id="IPR020084">
    <property type="entry name" value="NUDIX_hydrolase_CS"/>
</dbReference>
<dbReference type="GO" id="GO:0019677">
    <property type="term" value="P:NAD+ catabolic process"/>
    <property type="evidence" value="ECO:0007669"/>
    <property type="project" value="TreeGrafter"/>
</dbReference>
<feature type="chain" id="PRO_5031041974" description="NAD(+) diphosphatase" evidence="7">
    <location>
        <begin position="18"/>
        <end position="426"/>
    </location>
</feature>
<dbReference type="Gene3D" id="3.90.79.10">
    <property type="entry name" value="Nucleoside Triphosphate Pyrophosphohydrolase"/>
    <property type="match status" value="1"/>
</dbReference>
<organism evidence="9">
    <name type="scientific">Chaetoceros debilis</name>
    <dbReference type="NCBI Taxonomy" id="122233"/>
    <lineage>
        <taxon>Eukaryota</taxon>
        <taxon>Sar</taxon>
        <taxon>Stramenopiles</taxon>
        <taxon>Ochrophyta</taxon>
        <taxon>Bacillariophyta</taxon>
        <taxon>Coscinodiscophyceae</taxon>
        <taxon>Chaetocerotophycidae</taxon>
        <taxon>Chaetocerotales</taxon>
        <taxon>Chaetocerotaceae</taxon>
        <taxon>Chaetoceros</taxon>
    </lineage>
</organism>
<evidence type="ECO:0000256" key="3">
    <source>
        <dbReference type="ARBA" id="ARBA00022723"/>
    </source>
</evidence>
<evidence type="ECO:0000259" key="8">
    <source>
        <dbReference type="PROSITE" id="PS51462"/>
    </source>
</evidence>
<keyword evidence="6" id="KW-0520">NAD</keyword>
<evidence type="ECO:0000256" key="4">
    <source>
        <dbReference type="ARBA" id="ARBA00022801"/>
    </source>
</evidence>
<sequence length="426" mass="47409">MLPSAMKNIMFIAIALATRSSGFMSGYARKVTLGSRFLSKSKERNRVSNHLLNMTPISSSEKIDKSIWYTDPNLSRSLVATDNMDSARFILVSTFGDRKTTCHLHGISDEGEIIPTFLDFSELKALIGENEAHALSSEDNISGTSTDSSILIWIGERDKVQYFAAFVPTSNDVDENALKEKISGTLGHRVGFTPHLAPLREFGDRISESADAAVHSTANGLVEFHKTHRFCPSCGSPTIVRKVGSSRLCSNHRSLEGSCQSSSLYPRIDVASIMLVTSPCSKYALLGRKASWPQGRYSTLAGFLEVGETVEDCCIRETLEESGIRLDRTSIEFRKSQPWPFPRSVMVGFRAKAVFTNDDSETLPRIDFDEKEMEDVQWFEKSYVRERLAGGSTALMYNPTEEEMEFHIPGKASLARALITEWAIEK</sequence>
<evidence type="ECO:0000256" key="6">
    <source>
        <dbReference type="ARBA" id="ARBA00023027"/>
    </source>
</evidence>
<dbReference type="EMBL" id="HBIO01007187">
    <property type="protein sequence ID" value="CAE0460501.1"/>
    <property type="molecule type" value="Transcribed_RNA"/>
</dbReference>
<dbReference type="InterPro" id="IPR000086">
    <property type="entry name" value="NUDIX_hydrolase_dom"/>
</dbReference>
<evidence type="ECO:0000256" key="5">
    <source>
        <dbReference type="ARBA" id="ARBA00022842"/>
    </source>
</evidence>
<comment type="cofactor">
    <cofactor evidence="1">
        <name>Mg(2+)</name>
        <dbReference type="ChEBI" id="CHEBI:18420"/>
    </cofactor>
</comment>
<dbReference type="GO" id="GO:0046872">
    <property type="term" value="F:metal ion binding"/>
    <property type="evidence" value="ECO:0007669"/>
    <property type="project" value="UniProtKB-KW"/>
</dbReference>
<dbReference type="Pfam" id="PF09297">
    <property type="entry name" value="Zn_ribbon_NUD"/>
    <property type="match status" value="1"/>
</dbReference>
<keyword evidence="4" id="KW-0378">Hydrolase</keyword>
<dbReference type="GO" id="GO:0005829">
    <property type="term" value="C:cytosol"/>
    <property type="evidence" value="ECO:0007669"/>
    <property type="project" value="TreeGrafter"/>
</dbReference>
<dbReference type="NCBIfam" id="NF001299">
    <property type="entry name" value="PRK00241.1"/>
    <property type="match status" value="1"/>
</dbReference>
<dbReference type="Pfam" id="PF00293">
    <property type="entry name" value="NUDIX"/>
    <property type="match status" value="1"/>
</dbReference>
<dbReference type="PANTHER" id="PTHR42904">
    <property type="entry name" value="NUDIX HYDROLASE, NUDC SUBFAMILY"/>
    <property type="match status" value="1"/>
</dbReference>
<dbReference type="CDD" id="cd03429">
    <property type="entry name" value="NUDIX_NADH_pyrophosphatase_Nudt13"/>
    <property type="match status" value="1"/>
</dbReference>
<feature type="signal peptide" evidence="7">
    <location>
        <begin position="1"/>
        <end position="17"/>
    </location>
</feature>
<gene>
    <name evidence="9" type="ORF">CDEB00056_LOCUS5342</name>
</gene>
<dbReference type="SUPFAM" id="SSF55811">
    <property type="entry name" value="Nudix"/>
    <property type="match status" value="1"/>
</dbReference>
<proteinExistence type="predicted"/>
<evidence type="ECO:0000313" key="9">
    <source>
        <dbReference type="EMBL" id="CAE0460501.1"/>
    </source>
</evidence>
<keyword evidence="5" id="KW-0460">Magnesium</keyword>
<evidence type="ECO:0000256" key="1">
    <source>
        <dbReference type="ARBA" id="ARBA00001946"/>
    </source>
</evidence>
<dbReference type="InterPro" id="IPR015376">
    <property type="entry name" value="Znr_NADH_PPase"/>
</dbReference>
<dbReference type="PROSITE" id="PS00893">
    <property type="entry name" value="NUDIX_BOX"/>
    <property type="match status" value="1"/>
</dbReference>
<accession>A0A7S3PZ20</accession>
<dbReference type="PROSITE" id="PS51462">
    <property type="entry name" value="NUDIX"/>
    <property type="match status" value="1"/>
</dbReference>
<dbReference type="AlphaFoldDB" id="A0A7S3PZ20"/>
<reference evidence="9" key="1">
    <citation type="submission" date="2021-01" db="EMBL/GenBank/DDBJ databases">
        <authorList>
            <person name="Corre E."/>
            <person name="Pelletier E."/>
            <person name="Niang G."/>
            <person name="Scheremetjew M."/>
            <person name="Finn R."/>
            <person name="Kale V."/>
            <person name="Holt S."/>
            <person name="Cochrane G."/>
            <person name="Meng A."/>
            <person name="Brown T."/>
            <person name="Cohen L."/>
        </authorList>
    </citation>
    <scope>NUCLEOTIDE SEQUENCE</scope>
    <source>
        <strain evidence="9">MM31A-1</strain>
    </source>
</reference>
<protein>
    <recommendedName>
        <fullName evidence="2">NAD(+) diphosphatase</fullName>
        <ecNumber evidence="2">3.6.1.22</ecNumber>
    </recommendedName>
</protein>
<dbReference type="EC" id="3.6.1.22" evidence="2"/>
<evidence type="ECO:0000256" key="2">
    <source>
        <dbReference type="ARBA" id="ARBA00012381"/>
    </source>
</evidence>
<dbReference type="GO" id="GO:0035529">
    <property type="term" value="F:NADH pyrophosphatase activity"/>
    <property type="evidence" value="ECO:0007669"/>
    <property type="project" value="TreeGrafter"/>
</dbReference>
<dbReference type="InterPro" id="IPR050241">
    <property type="entry name" value="NAD-cap_RNA_hydrolase_NudC"/>
</dbReference>
<dbReference type="PANTHER" id="PTHR42904:SF8">
    <property type="entry name" value="NAD(+) DIPHOSPHATASE"/>
    <property type="match status" value="1"/>
</dbReference>
<dbReference type="Gene3D" id="3.90.79.20">
    <property type="match status" value="1"/>
</dbReference>
<feature type="domain" description="Nudix hydrolase" evidence="8">
    <location>
        <begin position="266"/>
        <end position="401"/>
    </location>
</feature>
<evidence type="ECO:0000256" key="7">
    <source>
        <dbReference type="SAM" id="SignalP"/>
    </source>
</evidence>
<keyword evidence="3" id="KW-0479">Metal-binding</keyword>
<name>A0A7S3PZ20_9STRA</name>
<dbReference type="GO" id="GO:0006742">
    <property type="term" value="P:NADP+ catabolic process"/>
    <property type="evidence" value="ECO:0007669"/>
    <property type="project" value="TreeGrafter"/>
</dbReference>
<dbReference type="GO" id="GO:0005777">
    <property type="term" value="C:peroxisome"/>
    <property type="evidence" value="ECO:0007669"/>
    <property type="project" value="TreeGrafter"/>
</dbReference>
<dbReference type="InterPro" id="IPR015797">
    <property type="entry name" value="NUDIX_hydrolase-like_dom_sf"/>
</dbReference>